<evidence type="ECO:0000256" key="5">
    <source>
        <dbReference type="ARBA" id="ARBA00030782"/>
    </source>
</evidence>
<dbReference type="PANTHER" id="PTHR13593">
    <property type="match status" value="1"/>
</dbReference>
<keyword evidence="9" id="KW-1185">Reference proteome</keyword>
<evidence type="ECO:0000256" key="4">
    <source>
        <dbReference type="ARBA" id="ARBA00030474"/>
    </source>
</evidence>
<evidence type="ECO:0000313" key="9">
    <source>
        <dbReference type="Proteomes" id="UP001501196"/>
    </source>
</evidence>
<organism evidence="8 9">
    <name type="scientific">Agromyces tropicus</name>
    <dbReference type="NCBI Taxonomy" id="555371"/>
    <lineage>
        <taxon>Bacteria</taxon>
        <taxon>Bacillati</taxon>
        <taxon>Actinomycetota</taxon>
        <taxon>Actinomycetes</taxon>
        <taxon>Micrococcales</taxon>
        <taxon>Microbacteriaceae</taxon>
        <taxon>Agromyces</taxon>
    </lineage>
</organism>
<gene>
    <name evidence="8" type="ORF">GCM10009819_36020</name>
</gene>
<dbReference type="InterPro" id="IPR017946">
    <property type="entry name" value="PLC-like_Pdiesterase_TIM-brl"/>
</dbReference>
<evidence type="ECO:0000256" key="2">
    <source>
        <dbReference type="ARBA" id="ARBA00012581"/>
    </source>
</evidence>
<dbReference type="SMART" id="SM00148">
    <property type="entry name" value="PLCXc"/>
    <property type="match status" value="1"/>
</dbReference>
<proteinExistence type="predicted"/>
<name>A0ABN2UYJ8_9MICO</name>
<feature type="region of interest" description="Disordered" evidence="6">
    <location>
        <begin position="462"/>
        <end position="493"/>
    </location>
</feature>
<protein>
    <recommendedName>
        <fullName evidence="3">1-phosphatidylinositol phosphodiesterase</fullName>
        <ecNumber evidence="2">4.6.1.13</ecNumber>
    </recommendedName>
    <alternativeName>
        <fullName evidence="4">Phosphatidylinositol diacylglycerol-lyase</fullName>
    </alternativeName>
    <alternativeName>
        <fullName evidence="5">Phosphatidylinositol-specific phospholipase C</fullName>
    </alternativeName>
</protein>
<dbReference type="PROSITE" id="PS50007">
    <property type="entry name" value="PIPLC_X_DOMAIN"/>
    <property type="match status" value="1"/>
</dbReference>
<evidence type="ECO:0000259" key="7">
    <source>
        <dbReference type="SMART" id="SM00148"/>
    </source>
</evidence>
<comment type="catalytic activity">
    <reaction evidence="1">
        <text>a 1,2-diacyl-sn-glycero-3-phospho-(1D-myo-inositol) = 1D-myo-inositol 1,2-cyclic phosphate + a 1,2-diacyl-sn-glycerol</text>
        <dbReference type="Rhea" id="RHEA:17093"/>
        <dbReference type="ChEBI" id="CHEBI:17815"/>
        <dbReference type="ChEBI" id="CHEBI:57880"/>
        <dbReference type="ChEBI" id="CHEBI:58484"/>
        <dbReference type="EC" id="4.6.1.13"/>
    </reaction>
</comment>
<reference evidence="8 9" key="1">
    <citation type="journal article" date="2019" name="Int. J. Syst. Evol. Microbiol.">
        <title>The Global Catalogue of Microorganisms (GCM) 10K type strain sequencing project: providing services to taxonomists for standard genome sequencing and annotation.</title>
        <authorList>
            <consortium name="The Broad Institute Genomics Platform"/>
            <consortium name="The Broad Institute Genome Sequencing Center for Infectious Disease"/>
            <person name="Wu L."/>
            <person name="Ma J."/>
        </authorList>
    </citation>
    <scope>NUCLEOTIDE SEQUENCE [LARGE SCALE GENOMIC DNA]</scope>
    <source>
        <strain evidence="8 9">JCM 15672</strain>
    </source>
</reference>
<evidence type="ECO:0000256" key="3">
    <source>
        <dbReference type="ARBA" id="ARBA00019758"/>
    </source>
</evidence>
<dbReference type="EMBL" id="BAAAPW010000007">
    <property type="protein sequence ID" value="GAA2045415.1"/>
    <property type="molecule type" value="Genomic_DNA"/>
</dbReference>
<sequence length="493" mass="53023">MPQATLRAGRPGKGAVMGQSIRPRRSVLVVAALATAAIVLTSAVPASAYETSAYSHDREPEVLRTDWMAALPGDLRLSQLSIPGTHDSGAQNHGGPLTITQSMRFADQMDAGIRALDIRVGEGHDCPLDIYHGIICQDIALADVVDTMVDFLAAHPGETIVTRVAKEHGDPSFDEVKALFDGHYYDGTDTDPTLDEMRGRIVVFVEDFDPIGPFNWTDANLVIEDHYSFTVERDLADKWWYVRPSLRGADTADAAIHITFTSATSAGAYPYFFASGHISSGTDAAQLWTGWDAHDCKKAAQCLPEYPREKHLGTTWVYYMGLNQLTMDYVDSTIRTRTGIVYSDFPGPGLIEAIIAVNPLGEGRTLPETGTPHDVVHVLQAALEDGTLSDSDERLAQRVIDDLWGSGSGRAWNGWQDLASNGATVAAVRRLEDAIDALGRMQGFDGAATLQAWLSDAAAELAASPRDARGPRNATEPPDARGAALRGGGAPLG</sequence>
<accession>A0ABN2UYJ8</accession>
<dbReference type="InterPro" id="IPR000909">
    <property type="entry name" value="PLipase_C_PInositol-sp_X_dom"/>
</dbReference>
<dbReference type="Pfam" id="PF00388">
    <property type="entry name" value="PI-PLC-X"/>
    <property type="match status" value="1"/>
</dbReference>
<dbReference type="EC" id="4.6.1.13" evidence="2"/>
<evidence type="ECO:0000313" key="8">
    <source>
        <dbReference type="EMBL" id="GAA2045415.1"/>
    </source>
</evidence>
<dbReference type="PANTHER" id="PTHR13593:SF113">
    <property type="entry name" value="SI:DKEY-266F7.9"/>
    <property type="match status" value="1"/>
</dbReference>
<dbReference type="Proteomes" id="UP001501196">
    <property type="component" value="Unassembled WGS sequence"/>
</dbReference>
<dbReference type="Gene3D" id="3.20.20.190">
    <property type="entry name" value="Phosphatidylinositol (PI) phosphodiesterase"/>
    <property type="match status" value="1"/>
</dbReference>
<feature type="domain" description="Phosphatidylinositol-specific phospholipase C X" evidence="7">
    <location>
        <begin position="73"/>
        <end position="206"/>
    </location>
</feature>
<dbReference type="InterPro" id="IPR051057">
    <property type="entry name" value="PI-PLC_domain"/>
</dbReference>
<evidence type="ECO:0000256" key="6">
    <source>
        <dbReference type="SAM" id="MobiDB-lite"/>
    </source>
</evidence>
<evidence type="ECO:0000256" key="1">
    <source>
        <dbReference type="ARBA" id="ARBA00001316"/>
    </source>
</evidence>
<dbReference type="SUPFAM" id="SSF51695">
    <property type="entry name" value="PLC-like phosphodiesterases"/>
    <property type="match status" value="1"/>
</dbReference>
<comment type="caution">
    <text evidence="8">The sequence shown here is derived from an EMBL/GenBank/DDBJ whole genome shotgun (WGS) entry which is preliminary data.</text>
</comment>